<protein>
    <submittedName>
        <fullName evidence="7">DNA repair protein RadC</fullName>
    </submittedName>
</protein>
<dbReference type="AlphaFoldDB" id="A0A9E6SYW3"/>
<name>A0A9E6SYW3_9PROT</name>
<evidence type="ECO:0000313" key="8">
    <source>
        <dbReference type="Proteomes" id="UP000683551"/>
    </source>
</evidence>
<keyword evidence="2" id="KW-0479">Metal-binding</keyword>
<dbReference type="GO" id="GO:0008237">
    <property type="term" value="F:metallopeptidase activity"/>
    <property type="evidence" value="ECO:0007669"/>
    <property type="project" value="UniProtKB-KW"/>
</dbReference>
<dbReference type="Pfam" id="PF04002">
    <property type="entry name" value="RadC"/>
    <property type="match status" value="1"/>
</dbReference>
<evidence type="ECO:0000256" key="3">
    <source>
        <dbReference type="ARBA" id="ARBA00022801"/>
    </source>
</evidence>
<reference evidence="7" key="1">
    <citation type="submission" date="2021-02" db="EMBL/GenBank/DDBJ databases">
        <title>Comparative genomics of Ferrovum myxofaciens strains, predominant extremophile bacteria forming large biofilm stalactites in acid mine ecosystems.</title>
        <authorList>
            <person name="Burkartova K."/>
            <person name="Ridl J."/>
            <person name="Pajer P."/>
            <person name="Falteisek L."/>
        </authorList>
    </citation>
    <scope>NUCLEOTIDE SEQUENCE</scope>
    <source>
        <strain evidence="7">MI1III</strain>
    </source>
</reference>
<dbReference type="PANTHER" id="PTHR30471">
    <property type="entry name" value="DNA REPAIR PROTEIN RADC"/>
    <property type="match status" value="1"/>
</dbReference>
<evidence type="ECO:0000256" key="1">
    <source>
        <dbReference type="ARBA" id="ARBA00022670"/>
    </source>
</evidence>
<proteinExistence type="predicted"/>
<dbReference type="EMBL" id="CP071137">
    <property type="protein sequence ID" value="QWY78804.1"/>
    <property type="molecule type" value="Genomic_DNA"/>
</dbReference>
<keyword evidence="5" id="KW-0482">Metalloprotease</keyword>
<evidence type="ECO:0000256" key="5">
    <source>
        <dbReference type="ARBA" id="ARBA00023049"/>
    </source>
</evidence>
<sequence length="168" mass="18551">MKTDTHQTACVLQTEDLPSYGTEIEDGVIQKALDILASRIRKAESFLNSPGAVRDFLRIKMAGLEHEVFSIVFLNAQHGVITVEELFRGTLAQTSVYPREVVKRVLHHNAAAVILAHNHPSGLAEPSQADKRLTEALRKSLDLIDARVLDHFIVAGTECISFAERGLL</sequence>
<dbReference type="PROSITE" id="PS50249">
    <property type="entry name" value="MPN"/>
    <property type="match status" value="1"/>
</dbReference>
<dbReference type="InterPro" id="IPR025657">
    <property type="entry name" value="RadC_JAB"/>
</dbReference>
<accession>A0A9E6SYW3</accession>
<dbReference type="Proteomes" id="UP000683551">
    <property type="component" value="Chromosome"/>
</dbReference>
<gene>
    <name evidence="7" type="primary">radC</name>
    <name evidence="7" type="ORF">JZL65_05045</name>
</gene>
<dbReference type="NCBIfam" id="TIGR00608">
    <property type="entry name" value="radc"/>
    <property type="match status" value="1"/>
</dbReference>
<dbReference type="CDD" id="cd08071">
    <property type="entry name" value="MPN_DUF2466"/>
    <property type="match status" value="1"/>
</dbReference>
<dbReference type="GO" id="GO:0046872">
    <property type="term" value="F:metal ion binding"/>
    <property type="evidence" value="ECO:0007669"/>
    <property type="project" value="UniProtKB-KW"/>
</dbReference>
<dbReference type="GO" id="GO:0006508">
    <property type="term" value="P:proteolysis"/>
    <property type="evidence" value="ECO:0007669"/>
    <property type="project" value="UniProtKB-KW"/>
</dbReference>
<evidence type="ECO:0000256" key="4">
    <source>
        <dbReference type="ARBA" id="ARBA00022833"/>
    </source>
</evidence>
<dbReference type="InterPro" id="IPR020891">
    <property type="entry name" value="UPF0758_CS"/>
</dbReference>
<evidence type="ECO:0000259" key="6">
    <source>
        <dbReference type="PROSITE" id="PS50249"/>
    </source>
</evidence>
<dbReference type="Gene3D" id="3.40.140.10">
    <property type="entry name" value="Cytidine Deaminase, domain 2"/>
    <property type="match status" value="1"/>
</dbReference>
<keyword evidence="3" id="KW-0378">Hydrolase</keyword>
<dbReference type="InterPro" id="IPR037518">
    <property type="entry name" value="MPN"/>
</dbReference>
<dbReference type="InterPro" id="IPR001405">
    <property type="entry name" value="UPF0758"/>
</dbReference>
<dbReference type="PANTHER" id="PTHR30471:SF3">
    <property type="entry name" value="UPF0758 PROTEIN YEES-RELATED"/>
    <property type="match status" value="1"/>
</dbReference>
<organism evidence="7 8">
    <name type="scientific">Ferrovum myxofaciens</name>
    <dbReference type="NCBI Taxonomy" id="416213"/>
    <lineage>
        <taxon>Bacteria</taxon>
        <taxon>Pseudomonadati</taxon>
        <taxon>Pseudomonadota</taxon>
        <taxon>Betaproteobacteria</taxon>
        <taxon>Ferrovales</taxon>
        <taxon>Ferrovaceae</taxon>
        <taxon>Ferrovum</taxon>
    </lineage>
</organism>
<keyword evidence="1" id="KW-0645">Protease</keyword>
<feature type="domain" description="MPN" evidence="6">
    <location>
        <begin position="46"/>
        <end position="168"/>
    </location>
</feature>
<evidence type="ECO:0000313" key="7">
    <source>
        <dbReference type="EMBL" id="QWY78804.1"/>
    </source>
</evidence>
<keyword evidence="4" id="KW-0862">Zinc</keyword>
<dbReference type="PROSITE" id="PS01302">
    <property type="entry name" value="UPF0758"/>
    <property type="match status" value="1"/>
</dbReference>
<evidence type="ECO:0000256" key="2">
    <source>
        <dbReference type="ARBA" id="ARBA00022723"/>
    </source>
</evidence>